<accession>A0A843WU83</accession>
<feature type="compositionally biased region" description="Basic and acidic residues" evidence="1">
    <location>
        <begin position="82"/>
        <end position="92"/>
    </location>
</feature>
<dbReference type="AlphaFoldDB" id="A0A843WU83"/>
<keyword evidence="3" id="KW-1185">Reference proteome</keyword>
<evidence type="ECO:0000313" key="3">
    <source>
        <dbReference type="Proteomes" id="UP000652761"/>
    </source>
</evidence>
<evidence type="ECO:0000256" key="1">
    <source>
        <dbReference type="SAM" id="MobiDB-lite"/>
    </source>
</evidence>
<sequence length="92" mass="9783">MLEHWPGQHVSTARTWLSTCDGFQNQFSGLGQYLLTGGHSLPSFDAAAALVSTGGLLPVFPLMERESGSSVNLGGAPSSSERTPHRLDMLVI</sequence>
<gene>
    <name evidence="2" type="ORF">Taro_047899</name>
</gene>
<dbReference type="EMBL" id="NMUH01006304">
    <property type="protein sequence ID" value="MQM14963.1"/>
    <property type="molecule type" value="Genomic_DNA"/>
</dbReference>
<feature type="compositionally biased region" description="Polar residues" evidence="1">
    <location>
        <begin position="68"/>
        <end position="81"/>
    </location>
</feature>
<proteinExistence type="predicted"/>
<reference evidence="2" key="1">
    <citation type="submission" date="2017-07" db="EMBL/GenBank/DDBJ databases">
        <title>Taro Niue Genome Assembly and Annotation.</title>
        <authorList>
            <person name="Atibalentja N."/>
            <person name="Keating K."/>
            <person name="Fields C.J."/>
        </authorList>
    </citation>
    <scope>NUCLEOTIDE SEQUENCE</scope>
    <source>
        <strain evidence="2">Niue_2</strain>
        <tissue evidence="2">Leaf</tissue>
    </source>
</reference>
<name>A0A843WU83_COLES</name>
<evidence type="ECO:0000313" key="2">
    <source>
        <dbReference type="EMBL" id="MQM14963.1"/>
    </source>
</evidence>
<comment type="caution">
    <text evidence="2">The sequence shown here is derived from an EMBL/GenBank/DDBJ whole genome shotgun (WGS) entry which is preliminary data.</text>
</comment>
<dbReference type="Proteomes" id="UP000652761">
    <property type="component" value="Unassembled WGS sequence"/>
</dbReference>
<feature type="region of interest" description="Disordered" evidence="1">
    <location>
        <begin position="67"/>
        <end position="92"/>
    </location>
</feature>
<organism evidence="2 3">
    <name type="scientific">Colocasia esculenta</name>
    <name type="common">Wild taro</name>
    <name type="synonym">Arum esculentum</name>
    <dbReference type="NCBI Taxonomy" id="4460"/>
    <lineage>
        <taxon>Eukaryota</taxon>
        <taxon>Viridiplantae</taxon>
        <taxon>Streptophyta</taxon>
        <taxon>Embryophyta</taxon>
        <taxon>Tracheophyta</taxon>
        <taxon>Spermatophyta</taxon>
        <taxon>Magnoliopsida</taxon>
        <taxon>Liliopsida</taxon>
        <taxon>Araceae</taxon>
        <taxon>Aroideae</taxon>
        <taxon>Colocasieae</taxon>
        <taxon>Colocasia</taxon>
    </lineage>
</organism>
<protein>
    <submittedName>
        <fullName evidence="2">Uncharacterized protein</fullName>
    </submittedName>
</protein>